<dbReference type="SUPFAM" id="SSF47616">
    <property type="entry name" value="GST C-terminal domain-like"/>
    <property type="match status" value="1"/>
</dbReference>
<dbReference type="KEGG" id="ccp:CHC_T00006755001"/>
<dbReference type="InterPro" id="IPR036282">
    <property type="entry name" value="Glutathione-S-Trfase_C_sf"/>
</dbReference>
<dbReference type="Proteomes" id="UP000012073">
    <property type="component" value="Unassembled WGS sequence"/>
</dbReference>
<evidence type="ECO:0000313" key="2">
    <source>
        <dbReference type="Proteomes" id="UP000012073"/>
    </source>
</evidence>
<sequence>MEKLGPARDKFKKIFNAHLIKALDGGKKKYYLGDKYSAADAMMTYILMTAEYCGCGMIEDEVVEKYHSCMKERPSYSKAFCP</sequence>
<reference evidence="2" key="1">
    <citation type="journal article" date="2013" name="Proc. Natl. Acad. Sci. U.S.A.">
        <title>Genome structure and metabolic features in the red seaweed Chondrus crispus shed light on evolution of the Archaeplastida.</title>
        <authorList>
            <person name="Collen J."/>
            <person name="Porcel B."/>
            <person name="Carre W."/>
            <person name="Ball S.G."/>
            <person name="Chaparro C."/>
            <person name="Tonon T."/>
            <person name="Barbeyron T."/>
            <person name="Michel G."/>
            <person name="Noel B."/>
            <person name="Valentin K."/>
            <person name="Elias M."/>
            <person name="Artiguenave F."/>
            <person name="Arun A."/>
            <person name="Aury J.M."/>
            <person name="Barbosa-Neto J.F."/>
            <person name="Bothwell J.H."/>
            <person name="Bouget F.Y."/>
            <person name="Brillet L."/>
            <person name="Cabello-Hurtado F."/>
            <person name="Capella-Gutierrez S."/>
            <person name="Charrier B."/>
            <person name="Cladiere L."/>
            <person name="Cock J.M."/>
            <person name="Coelho S.M."/>
            <person name="Colleoni C."/>
            <person name="Czjzek M."/>
            <person name="Da Silva C."/>
            <person name="Delage L."/>
            <person name="Denoeud F."/>
            <person name="Deschamps P."/>
            <person name="Dittami S.M."/>
            <person name="Gabaldon T."/>
            <person name="Gachon C.M."/>
            <person name="Groisillier A."/>
            <person name="Herve C."/>
            <person name="Jabbari K."/>
            <person name="Katinka M."/>
            <person name="Kloareg B."/>
            <person name="Kowalczyk N."/>
            <person name="Labadie K."/>
            <person name="Leblanc C."/>
            <person name="Lopez P.J."/>
            <person name="McLachlan D.H."/>
            <person name="Meslet-Cladiere L."/>
            <person name="Moustafa A."/>
            <person name="Nehr Z."/>
            <person name="Nyvall Collen P."/>
            <person name="Panaud O."/>
            <person name="Partensky F."/>
            <person name="Poulain J."/>
            <person name="Rensing S.A."/>
            <person name="Rousvoal S."/>
            <person name="Samson G."/>
            <person name="Symeonidi A."/>
            <person name="Weissenbach J."/>
            <person name="Zambounis A."/>
            <person name="Wincker P."/>
            <person name="Boyen C."/>
        </authorList>
    </citation>
    <scope>NUCLEOTIDE SEQUENCE [LARGE SCALE GENOMIC DNA]</scope>
    <source>
        <strain evidence="2">cv. Stackhouse</strain>
    </source>
</reference>
<gene>
    <name evidence="1" type="ORF">CHC_T00006755001</name>
</gene>
<dbReference type="GeneID" id="17317735"/>
<proteinExistence type="predicted"/>
<dbReference type="Gramene" id="CDF39709">
    <property type="protein sequence ID" value="CDF39709"/>
    <property type="gene ID" value="CHC_T00006755001"/>
</dbReference>
<keyword evidence="2" id="KW-1185">Reference proteome</keyword>
<evidence type="ECO:0000313" key="1">
    <source>
        <dbReference type="EMBL" id="CDF39709.1"/>
    </source>
</evidence>
<dbReference type="Gene3D" id="1.20.1050.10">
    <property type="match status" value="1"/>
</dbReference>
<dbReference type="RefSeq" id="XP_005710003.1">
    <property type="nucleotide sequence ID" value="XM_005709946.1"/>
</dbReference>
<organism evidence="1 2">
    <name type="scientific">Chondrus crispus</name>
    <name type="common">Carrageen Irish moss</name>
    <name type="synonym">Polymorpha crispa</name>
    <dbReference type="NCBI Taxonomy" id="2769"/>
    <lineage>
        <taxon>Eukaryota</taxon>
        <taxon>Rhodophyta</taxon>
        <taxon>Florideophyceae</taxon>
        <taxon>Rhodymeniophycidae</taxon>
        <taxon>Gigartinales</taxon>
        <taxon>Gigartinaceae</taxon>
        <taxon>Chondrus</taxon>
    </lineage>
</organism>
<accession>R7QNM4</accession>
<dbReference type="AlphaFoldDB" id="R7QNM4"/>
<dbReference type="EMBL" id="HG002070">
    <property type="protein sequence ID" value="CDF39709.1"/>
    <property type="molecule type" value="Genomic_DNA"/>
</dbReference>
<name>R7QNM4_CHOCR</name>
<protein>
    <recommendedName>
        <fullName evidence="3">GST C-terminal domain-containing protein</fullName>
    </recommendedName>
</protein>
<evidence type="ECO:0008006" key="3">
    <source>
        <dbReference type="Google" id="ProtNLM"/>
    </source>
</evidence>